<feature type="signal peptide" evidence="2">
    <location>
        <begin position="1"/>
        <end position="23"/>
    </location>
</feature>
<dbReference type="SUPFAM" id="SSF51735">
    <property type="entry name" value="NAD(P)-binding Rossmann-fold domains"/>
    <property type="match status" value="1"/>
</dbReference>
<evidence type="ECO:0000256" key="1">
    <source>
        <dbReference type="RuleBase" id="RU004475"/>
    </source>
</evidence>
<accession>A0A7S4P629</accession>
<reference evidence="4" key="1">
    <citation type="submission" date="2021-01" db="EMBL/GenBank/DDBJ databases">
        <authorList>
            <person name="Corre E."/>
            <person name="Pelletier E."/>
            <person name="Niang G."/>
            <person name="Scheremetjew M."/>
            <person name="Finn R."/>
            <person name="Kale V."/>
            <person name="Holt S."/>
            <person name="Cochrane G."/>
            <person name="Meng A."/>
            <person name="Brown T."/>
            <person name="Cohen L."/>
        </authorList>
    </citation>
    <scope>NUCLEOTIDE SEQUENCE</scope>
    <source>
        <strain evidence="4">SoJaBio B1-5/56/2</strain>
    </source>
</reference>
<evidence type="ECO:0000259" key="3">
    <source>
        <dbReference type="Pfam" id="PF01073"/>
    </source>
</evidence>
<proteinExistence type="inferred from homology"/>
<evidence type="ECO:0000313" key="4">
    <source>
        <dbReference type="EMBL" id="CAE2324908.1"/>
    </source>
</evidence>
<dbReference type="GO" id="GO:0016616">
    <property type="term" value="F:oxidoreductase activity, acting on the CH-OH group of donors, NAD or NADP as acceptor"/>
    <property type="evidence" value="ECO:0007669"/>
    <property type="project" value="InterPro"/>
</dbReference>
<dbReference type="GO" id="GO:0006694">
    <property type="term" value="P:steroid biosynthetic process"/>
    <property type="evidence" value="ECO:0007669"/>
    <property type="project" value="InterPro"/>
</dbReference>
<dbReference type="EMBL" id="HBKR01029890">
    <property type="protein sequence ID" value="CAE2324908.1"/>
    <property type="molecule type" value="Transcribed_RNA"/>
</dbReference>
<feature type="chain" id="PRO_5030940599" description="3-beta hydroxysteroid dehydrogenase/isomerase domain-containing protein" evidence="2">
    <location>
        <begin position="24"/>
        <end position="358"/>
    </location>
</feature>
<dbReference type="InterPro" id="IPR002225">
    <property type="entry name" value="3Beta_OHSteriod_DH/Estase"/>
</dbReference>
<dbReference type="InterPro" id="IPR036291">
    <property type="entry name" value="NAD(P)-bd_dom_sf"/>
</dbReference>
<dbReference type="GO" id="GO:0004029">
    <property type="term" value="F:aldehyde dehydrogenase (NAD+) activity"/>
    <property type="evidence" value="ECO:0007669"/>
    <property type="project" value="TreeGrafter"/>
</dbReference>
<dbReference type="InterPro" id="IPR051783">
    <property type="entry name" value="NAD(P)-dependent_oxidoreduct"/>
</dbReference>
<feature type="domain" description="3-beta hydroxysteroid dehydrogenase/isomerase" evidence="3">
    <location>
        <begin position="27"/>
        <end position="277"/>
    </location>
</feature>
<gene>
    <name evidence="4" type="ORF">NAES01612_LOCUS19579</name>
</gene>
<dbReference type="GO" id="GO:0005737">
    <property type="term" value="C:cytoplasm"/>
    <property type="evidence" value="ECO:0007669"/>
    <property type="project" value="TreeGrafter"/>
</dbReference>
<keyword evidence="2" id="KW-0732">Signal</keyword>
<keyword evidence="1" id="KW-0560">Oxidoreductase</keyword>
<evidence type="ECO:0000256" key="2">
    <source>
        <dbReference type="SAM" id="SignalP"/>
    </source>
</evidence>
<dbReference type="PANTHER" id="PTHR48079:SF6">
    <property type="entry name" value="NAD(P)-BINDING DOMAIN-CONTAINING PROTEIN-RELATED"/>
    <property type="match status" value="1"/>
</dbReference>
<organism evidence="4">
    <name type="scientific">Paramoeba aestuarina</name>
    <dbReference type="NCBI Taxonomy" id="180227"/>
    <lineage>
        <taxon>Eukaryota</taxon>
        <taxon>Amoebozoa</taxon>
        <taxon>Discosea</taxon>
        <taxon>Flabellinia</taxon>
        <taxon>Dactylopodida</taxon>
        <taxon>Paramoebidae</taxon>
        <taxon>Paramoeba</taxon>
    </lineage>
</organism>
<name>A0A7S4P629_9EUKA</name>
<sequence length="358" mass="38371">MRATLSCLCLLFLSFSLLKGEEGKCVMVTGGSGYLGRNVIRSLLKQNINVKAIGRSEKSRDTITELGAQAYPGDLTRTDLMAVASQGCDLIIHCAASVSQFDDIETMRKINVQGTRNVMEAAIQAGVKRVVHVGTEAACVPHDGGPIVNLDESTPLPSPPFPGVYSTTKNEAERAALSYNGDKLEVVVVRPRLIWGKDDTVVLAGFVEAAESGVLKWFDGGQYLTSTCHVDNVVEGIELAASVGKPGESYFLTDGAPVEFRTFVSKMLGAVDVVPPSSEVPLSLLWGVATVAEGVCSVLGCEPLITKQTLVLVGQEVTVNDSKARNEMGYVGHVSIEEGMRDLRERNVNNKNKNKAEL</sequence>
<dbReference type="Gene3D" id="3.40.50.720">
    <property type="entry name" value="NAD(P)-binding Rossmann-like Domain"/>
    <property type="match status" value="1"/>
</dbReference>
<comment type="similarity">
    <text evidence="1">Belongs to the 3-beta-HSD family.</text>
</comment>
<dbReference type="PANTHER" id="PTHR48079">
    <property type="entry name" value="PROTEIN YEEZ"/>
    <property type="match status" value="1"/>
</dbReference>
<dbReference type="AlphaFoldDB" id="A0A7S4P629"/>
<protein>
    <recommendedName>
        <fullName evidence="3">3-beta hydroxysteroid dehydrogenase/isomerase domain-containing protein</fullName>
    </recommendedName>
</protein>
<dbReference type="Pfam" id="PF01073">
    <property type="entry name" value="3Beta_HSD"/>
    <property type="match status" value="1"/>
</dbReference>